<proteinExistence type="predicted"/>
<dbReference type="InterPro" id="IPR027417">
    <property type="entry name" value="P-loop_NTPase"/>
</dbReference>
<name>A0A6V8LAT6_9ACTN</name>
<reference evidence="4 5" key="2">
    <citation type="submission" date="2020-03" db="EMBL/GenBank/DDBJ databases">
        <authorList>
            <person name="Ichikawa N."/>
            <person name="Kimura A."/>
            <person name="Kitahashi Y."/>
            <person name="Uohara A."/>
        </authorList>
    </citation>
    <scope>NUCLEOTIDE SEQUENCE [LARGE SCALE GENOMIC DNA]</scope>
    <source>
        <strain evidence="4 5">NBRC 108638</strain>
    </source>
</reference>
<sequence length="312" mass="34133">MRVEGIAKRFGALTALRDVNLRLDKGEVLGLIGDNGAGKSTLIKILCGFHRPDSGQIFVNGEELVLRSVEHARSVGIDTVYQDLALVNELSVYHNMFLNRERVRWPLLNNRLMRRLAKQQLDDMGVDIPDVSVEVAKLSGGQRQAIAVARSVYSDARILLLDEPLAAMGAKEGSLILDLITDLKARGEVSIIIIAHNYAQVLQVCDRVNVLQHGAITFDKPTSETSQQELTDLMVAEYRAGRAARAANHHPTPSPLPRAAAATPLPRFCVASASLLPLFCVASAPLLRRSRANGRALISNPRPFALDRRGFP</sequence>
<keyword evidence="2 4" id="KW-0067">ATP-binding</keyword>
<dbReference type="PANTHER" id="PTHR43790:SF8">
    <property type="entry name" value="SUGAR ABC TRANSPORTER ATP-BINDING PROTEIN"/>
    <property type="match status" value="1"/>
</dbReference>
<dbReference type="InterPro" id="IPR017871">
    <property type="entry name" value="ABC_transporter-like_CS"/>
</dbReference>
<evidence type="ECO:0000313" key="5">
    <source>
        <dbReference type="Proteomes" id="UP000482960"/>
    </source>
</evidence>
<evidence type="ECO:0000313" key="4">
    <source>
        <dbReference type="EMBL" id="GFJ94322.1"/>
    </source>
</evidence>
<dbReference type="GO" id="GO:0005524">
    <property type="term" value="F:ATP binding"/>
    <property type="evidence" value="ECO:0007669"/>
    <property type="project" value="UniProtKB-KW"/>
</dbReference>
<dbReference type="Pfam" id="PF00005">
    <property type="entry name" value="ABC_tran"/>
    <property type="match status" value="1"/>
</dbReference>
<dbReference type="PANTHER" id="PTHR43790">
    <property type="entry name" value="CARBOHYDRATE TRANSPORT ATP-BINDING PROTEIN MG119-RELATED"/>
    <property type="match status" value="1"/>
</dbReference>
<gene>
    <name evidence="4" type="ORF">Prum_079640</name>
</gene>
<feature type="domain" description="ABC transporter" evidence="3">
    <location>
        <begin position="1"/>
        <end position="238"/>
    </location>
</feature>
<organism evidence="4 5">
    <name type="scientific">Phytohabitans rumicis</name>
    <dbReference type="NCBI Taxonomy" id="1076125"/>
    <lineage>
        <taxon>Bacteria</taxon>
        <taxon>Bacillati</taxon>
        <taxon>Actinomycetota</taxon>
        <taxon>Actinomycetes</taxon>
        <taxon>Micromonosporales</taxon>
        <taxon>Micromonosporaceae</taxon>
    </lineage>
</organism>
<dbReference type="SUPFAM" id="SSF52540">
    <property type="entry name" value="P-loop containing nucleoside triphosphate hydrolases"/>
    <property type="match status" value="1"/>
</dbReference>
<dbReference type="SMART" id="SM00382">
    <property type="entry name" value="AAA"/>
    <property type="match status" value="1"/>
</dbReference>
<reference evidence="4 5" key="1">
    <citation type="submission" date="2020-03" db="EMBL/GenBank/DDBJ databases">
        <title>Whole genome shotgun sequence of Phytohabitans rumicis NBRC 108638.</title>
        <authorList>
            <person name="Komaki H."/>
            <person name="Tamura T."/>
        </authorList>
    </citation>
    <scope>NUCLEOTIDE SEQUENCE [LARGE SCALE GENOMIC DNA]</scope>
    <source>
        <strain evidence="4 5">NBRC 108638</strain>
    </source>
</reference>
<protein>
    <submittedName>
        <fullName evidence="4">ABC transporter ATP-binding protein</fullName>
    </submittedName>
</protein>
<evidence type="ECO:0000256" key="2">
    <source>
        <dbReference type="ARBA" id="ARBA00022840"/>
    </source>
</evidence>
<dbReference type="InterPro" id="IPR003439">
    <property type="entry name" value="ABC_transporter-like_ATP-bd"/>
</dbReference>
<dbReference type="AlphaFoldDB" id="A0A6V8LAT6"/>
<dbReference type="InterPro" id="IPR050107">
    <property type="entry name" value="ABC_carbohydrate_import_ATPase"/>
</dbReference>
<comment type="caution">
    <text evidence="4">The sequence shown here is derived from an EMBL/GenBank/DDBJ whole genome shotgun (WGS) entry which is preliminary data.</text>
</comment>
<keyword evidence="5" id="KW-1185">Reference proteome</keyword>
<dbReference type="EMBL" id="BLPG01000001">
    <property type="protein sequence ID" value="GFJ94322.1"/>
    <property type="molecule type" value="Genomic_DNA"/>
</dbReference>
<keyword evidence="1" id="KW-0547">Nucleotide-binding</keyword>
<dbReference type="Gene3D" id="3.40.50.300">
    <property type="entry name" value="P-loop containing nucleotide triphosphate hydrolases"/>
    <property type="match status" value="1"/>
</dbReference>
<dbReference type="Proteomes" id="UP000482960">
    <property type="component" value="Unassembled WGS sequence"/>
</dbReference>
<accession>A0A6V8LAT6</accession>
<dbReference type="PROSITE" id="PS50893">
    <property type="entry name" value="ABC_TRANSPORTER_2"/>
    <property type="match status" value="1"/>
</dbReference>
<dbReference type="InterPro" id="IPR003593">
    <property type="entry name" value="AAA+_ATPase"/>
</dbReference>
<dbReference type="PROSITE" id="PS00211">
    <property type="entry name" value="ABC_TRANSPORTER_1"/>
    <property type="match status" value="1"/>
</dbReference>
<dbReference type="GO" id="GO:0016887">
    <property type="term" value="F:ATP hydrolysis activity"/>
    <property type="evidence" value="ECO:0007669"/>
    <property type="project" value="InterPro"/>
</dbReference>
<dbReference type="CDD" id="cd03216">
    <property type="entry name" value="ABC_Carb_Monos_I"/>
    <property type="match status" value="1"/>
</dbReference>
<evidence type="ECO:0000259" key="3">
    <source>
        <dbReference type="PROSITE" id="PS50893"/>
    </source>
</evidence>
<evidence type="ECO:0000256" key="1">
    <source>
        <dbReference type="ARBA" id="ARBA00022741"/>
    </source>
</evidence>